<dbReference type="eggNOG" id="COG2989">
    <property type="taxonomic scope" value="Bacteria"/>
</dbReference>
<dbReference type="InterPro" id="IPR005490">
    <property type="entry name" value="LD_TPept_cat_dom"/>
</dbReference>
<dbReference type="EMBL" id="ATHJ01000110">
    <property type="protein sequence ID" value="EPR34811.1"/>
    <property type="molecule type" value="Genomic_DNA"/>
</dbReference>
<sequence>MEKECGRISLWTASTAWLYFRVSQKSFRPLVRPIFKQLFGLFFLGTIILTMVAPRSGFAAEDMAALTAAMTEHLVCYPIELLGHEKQQLSVTDKDLCLAAAYRRTGLRPLWVTPKGPGPDASVILSFLVQAETEGLDPGNYEIDQISSLFAERDPRMLARLDTLLTFNLIKYIHDVSWGRIKSLDAGILPNSGSCDGDIETATKMEQILSVPDLGAYLAALPPSHRYYRQLKTALKTYRALEAAGGWPAIPPGPTIRPGDHDDRMPDIFRRLSVTGDLDTGFQPTMYYEPALKSAILRFQRRHGLTPDGVIGKNTFAALNISVSDAVKQIIINMTRWRWQAHTLGEKYVLVNIANFDLTAVDDGVEVLSFPVIVGKFQHQTPIFSDRIRYVDINPYWNVPPSIAKNEELPKLRRDPNHLKKQHIRLFSGWSAEAHEIDSRTVDWRNMSPQRMAGFRLRQDPGPWNALGRIKFVFPNPYDVYLHDTPTQNLFTRTQRDFSHGCIRVSDPMGLAAFLLTSETSVLTREAVRRIVEKRKRTVIRLPEPVPVHITYQTSWVDKNGIIYFNKDIYGRDDKLRRAMFAE</sequence>
<feature type="domain" description="L,D-TPase catalytic" evidence="9">
    <location>
        <begin position="347"/>
        <end position="525"/>
    </location>
</feature>
<dbReference type="STRING" id="897.B2D07_06925"/>
<keyword evidence="4 7" id="KW-0133">Cell shape</keyword>
<comment type="pathway">
    <text evidence="1 7">Cell wall biogenesis; peptidoglycan biosynthesis.</text>
</comment>
<keyword evidence="6 7" id="KW-0961">Cell wall biogenesis/degradation</keyword>
<dbReference type="Gene3D" id="2.40.440.10">
    <property type="entry name" value="L,D-transpeptidase catalytic domain-like"/>
    <property type="match status" value="1"/>
</dbReference>
<dbReference type="UniPathway" id="UPA00219"/>
<keyword evidence="11" id="KW-1185">Reference proteome</keyword>
<feature type="active site" description="Proton donor/acceptor" evidence="7">
    <location>
        <position position="483"/>
    </location>
</feature>
<dbReference type="GO" id="GO:0004180">
    <property type="term" value="F:carboxypeptidase activity"/>
    <property type="evidence" value="ECO:0007669"/>
    <property type="project" value="UniProtKB-ARBA"/>
</dbReference>
<evidence type="ECO:0000256" key="2">
    <source>
        <dbReference type="ARBA" id="ARBA00005992"/>
    </source>
</evidence>
<gene>
    <name evidence="10" type="ORF">dsmv_3190</name>
</gene>
<feature type="transmembrane region" description="Helical" evidence="8">
    <location>
        <begin position="34"/>
        <end position="53"/>
    </location>
</feature>
<evidence type="ECO:0000256" key="1">
    <source>
        <dbReference type="ARBA" id="ARBA00004752"/>
    </source>
</evidence>
<dbReference type="PROSITE" id="PS52029">
    <property type="entry name" value="LD_TPASE"/>
    <property type="match status" value="1"/>
</dbReference>
<dbReference type="CDD" id="cd16913">
    <property type="entry name" value="YkuD_like"/>
    <property type="match status" value="1"/>
</dbReference>
<evidence type="ECO:0000256" key="4">
    <source>
        <dbReference type="ARBA" id="ARBA00022960"/>
    </source>
</evidence>
<dbReference type="Pfam" id="PF03734">
    <property type="entry name" value="YkuD"/>
    <property type="match status" value="1"/>
</dbReference>
<dbReference type="InterPro" id="IPR036365">
    <property type="entry name" value="PGBD-like_sf"/>
</dbReference>
<dbReference type="InterPro" id="IPR045380">
    <property type="entry name" value="LD_TPept_scaffold_dom"/>
</dbReference>
<reference evidence="10 11" key="1">
    <citation type="journal article" date="2013" name="Genome Announc.">
        <title>Draft genome sequences for three mercury-methylating, sulfate-reducing bacteria.</title>
        <authorList>
            <person name="Brown S.D."/>
            <person name="Hurt R.A.Jr."/>
            <person name="Gilmour C.C."/>
            <person name="Elias D.A."/>
        </authorList>
    </citation>
    <scope>NUCLEOTIDE SEQUENCE [LARGE SCALE GENOMIC DNA]</scope>
    <source>
        <strain evidence="10 11">DSM 2059</strain>
    </source>
</reference>
<evidence type="ECO:0000256" key="8">
    <source>
        <dbReference type="SAM" id="Phobius"/>
    </source>
</evidence>
<dbReference type="SUPFAM" id="SSF47090">
    <property type="entry name" value="PGBD-like"/>
    <property type="match status" value="1"/>
</dbReference>
<dbReference type="GO" id="GO:0009252">
    <property type="term" value="P:peptidoglycan biosynthetic process"/>
    <property type="evidence" value="ECO:0007669"/>
    <property type="project" value="UniProtKB-UniPathway"/>
</dbReference>
<comment type="caution">
    <text evidence="10">The sequence shown here is derived from an EMBL/GenBank/DDBJ whole genome shotgun (WGS) entry which is preliminary data.</text>
</comment>
<dbReference type="GO" id="GO:0016740">
    <property type="term" value="F:transferase activity"/>
    <property type="evidence" value="ECO:0007669"/>
    <property type="project" value="UniProtKB-KW"/>
</dbReference>
<dbReference type="Pfam" id="PF01471">
    <property type="entry name" value="PG_binding_1"/>
    <property type="match status" value="1"/>
</dbReference>
<dbReference type="GO" id="GO:0071555">
    <property type="term" value="P:cell wall organization"/>
    <property type="evidence" value="ECO:0007669"/>
    <property type="project" value="UniProtKB-UniRule"/>
</dbReference>
<dbReference type="RefSeq" id="WP_020878280.1">
    <property type="nucleotide sequence ID" value="NZ_ATHJ01000110.1"/>
</dbReference>
<name>S7TDR0_DESML</name>
<evidence type="ECO:0000256" key="7">
    <source>
        <dbReference type="PROSITE-ProRule" id="PRU01373"/>
    </source>
</evidence>
<feature type="active site" description="Nucleophile" evidence="7">
    <location>
        <position position="502"/>
    </location>
</feature>
<keyword evidence="5 7" id="KW-0573">Peptidoglycan synthesis</keyword>
<dbReference type="InterPro" id="IPR052905">
    <property type="entry name" value="LD-transpeptidase_YkuD-like"/>
</dbReference>
<dbReference type="GO" id="GO:0008360">
    <property type="term" value="P:regulation of cell shape"/>
    <property type="evidence" value="ECO:0007669"/>
    <property type="project" value="UniProtKB-UniRule"/>
</dbReference>
<dbReference type="SUPFAM" id="SSF141523">
    <property type="entry name" value="L,D-transpeptidase catalytic domain-like"/>
    <property type="match status" value="1"/>
</dbReference>
<evidence type="ECO:0000259" key="9">
    <source>
        <dbReference type="PROSITE" id="PS52029"/>
    </source>
</evidence>
<comment type="similarity">
    <text evidence="2">Belongs to the YkuD family.</text>
</comment>
<evidence type="ECO:0000313" key="11">
    <source>
        <dbReference type="Proteomes" id="UP000014977"/>
    </source>
</evidence>
<keyword evidence="8" id="KW-0472">Membrane</keyword>
<evidence type="ECO:0000256" key="5">
    <source>
        <dbReference type="ARBA" id="ARBA00022984"/>
    </source>
</evidence>
<dbReference type="OrthoDB" id="9778545at2"/>
<dbReference type="Gene3D" id="1.10.101.10">
    <property type="entry name" value="PGBD-like superfamily/PGBD"/>
    <property type="match status" value="1"/>
</dbReference>
<accession>S7TDR0</accession>
<dbReference type="PANTHER" id="PTHR41533">
    <property type="entry name" value="L,D-TRANSPEPTIDASE HI_1667-RELATED"/>
    <property type="match status" value="1"/>
</dbReference>
<proteinExistence type="inferred from homology"/>
<keyword evidence="8" id="KW-0812">Transmembrane</keyword>
<dbReference type="Proteomes" id="UP000014977">
    <property type="component" value="Unassembled WGS sequence"/>
</dbReference>
<evidence type="ECO:0000256" key="3">
    <source>
        <dbReference type="ARBA" id="ARBA00022679"/>
    </source>
</evidence>
<dbReference type="InterPro" id="IPR038063">
    <property type="entry name" value="Transpep_catalytic_dom"/>
</dbReference>
<organism evidence="10 11">
    <name type="scientific">Desulfococcus multivorans DSM 2059</name>
    <dbReference type="NCBI Taxonomy" id="1121405"/>
    <lineage>
        <taxon>Bacteria</taxon>
        <taxon>Pseudomonadati</taxon>
        <taxon>Thermodesulfobacteriota</taxon>
        <taxon>Desulfobacteria</taxon>
        <taxon>Desulfobacterales</taxon>
        <taxon>Desulfococcaceae</taxon>
        <taxon>Desulfococcus</taxon>
    </lineage>
</organism>
<dbReference type="InterPro" id="IPR036366">
    <property type="entry name" value="PGBDSf"/>
</dbReference>
<dbReference type="PANTHER" id="PTHR41533:SF2">
    <property type="entry name" value="BLR7131 PROTEIN"/>
    <property type="match status" value="1"/>
</dbReference>
<keyword evidence="8" id="KW-1133">Transmembrane helix</keyword>
<dbReference type="InterPro" id="IPR002477">
    <property type="entry name" value="Peptidoglycan-bd-like"/>
</dbReference>
<dbReference type="AlphaFoldDB" id="S7TDR0"/>
<keyword evidence="3" id="KW-0808">Transferase</keyword>
<protein>
    <submittedName>
        <fullName evidence="10">ErfK/YbiS/YcfS/YnhG family protein</fullName>
    </submittedName>
</protein>
<evidence type="ECO:0000313" key="10">
    <source>
        <dbReference type="EMBL" id="EPR34811.1"/>
    </source>
</evidence>
<evidence type="ECO:0000256" key="6">
    <source>
        <dbReference type="ARBA" id="ARBA00023316"/>
    </source>
</evidence>
<dbReference type="Pfam" id="PF20142">
    <property type="entry name" value="Scaffold"/>
    <property type="match status" value="1"/>
</dbReference>